<dbReference type="InterPro" id="IPR043777">
    <property type="entry name" value="DUF5719"/>
</dbReference>
<evidence type="ECO:0000256" key="1">
    <source>
        <dbReference type="SAM" id="Phobius"/>
    </source>
</evidence>
<dbReference type="EMBL" id="CAEZWW010000017">
    <property type="protein sequence ID" value="CAB4664226.1"/>
    <property type="molecule type" value="Genomic_DNA"/>
</dbReference>
<evidence type="ECO:0000313" key="2">
    <source>
        <dbReference type="EMBL" id="CAB4664226.1"/>
    </source>
</evidence>
<organism evidence="2">
    <name type="scientific">freshwater metagenome</name>
    <dbReference type="NCBI Taxonomy" id="449393"/>
    <lineage>
        <taxon>unclassified sequences</taxon>
        <taxon>metagenomes</taxon>
        <taxon>ecological metagenomes</taxon>
    </lineage>
</organism>
<dbReference type="AlphaFoldDB" id="A0A6J6LQZ3"/>
<protein>
    <submittedName>
        <fullName evidence="2">Unannotated protein</fullName>
    </submittedName>
</protein>
<keyword evidence="1" id="KW-0472">Membrane</keyword>
<name>A0A6J6LQZ3_9ZZZZ</name>
<gene>
    <name evidence="2" type="ORF">UFOPK2310_00257</name>
</gene>
<reference evidence="2" key="1">
    <citation type="submission" date="2020-05" db="EMBL/GenBank/DDBJ databases">
        <authorList>
            <person name="Chiriac C."/>
            <person name="Salcher M."/>
            <person name="Ghai R."/>
            <person name="Kavagutti S V."/>
        </authorList>
    </citation>
    <scope>NUCLEOTIDE SEQUENCE</scope>
</reference>
<proteinExistence type="predicted"/>
<sequence>MNKLRSARVLVIAIAITALVVAGGWFIQLRTPVAEPPPLAIEPIGSSVLICPEPGANAELGVRVTAAVVPGQPGQDAGSGSARLETLPGKTSAEAAIVGPGGQVEIDAFGEKLPPIRAIAVGSYAPGFIADQWGRDPRGTGRGLASTACAPAASEFWFVGGGSVVGRQTRVVLVNPDENAAVVDVLIYGTGGLLDAPGGRGLVVPPGSRLAVRLDALTPGEKSTAFHVIARTGRIGAAIDDQQMSGLQSVGADWISPAAAPATTVYVPGVLPGQGARVLSVVAPGNDDAIVNIRIISSIGTFAPAERDRVQVPAGTVISVDMSTVTGEQPVTLELTSDQPIVAGMRQFFGGKQKQEDTSFTAGAQPFDGPAAVSGLPVRAATDVRLAITAPLEAVSVDVVFLPYRGRREVSVATAPQRINVPAGQVKFILLRPPEGIEWFTAVVTPTVDSGPILLAHRVRERSRYGDLITGYPWAPLRTEVTVPAAEQDSGVTVR</sequence>
<dbReference type="Pfam" id="PF18986">
    <property type="entry name" value="DUF5719"/>
    <property type="match status" value="1"/>
</dbReference>
<keyword evidence="1" id="KW-0812">Transmembrane</keyword>
<keyword evidence="1" id="KW-1133">Transmembrane helix</keyword>
<accession>A0A6J6LQZ3</accession>
<feature type="transmembrane region" description="Helical" evidence="1">
    <location>
        <begin position="7"/>
        <end position="27"/>
    </location>
</feature>